<dbReference type="SUPFAM" id="SSF49599">
    <property type="entry name" value="TRAF domain-like"/>
    <property type="match status" value="1"/>
</dbReference>
<dbReference type="PROSITE" id="PS50089">
    <property type="entry name" value="ZF_RING_2"/>
    <property type="match status" value="1"/>
</dbReference>
<keyword evidence="2 4" id="KW-0863">Zinc-finger</keyword>
<keyword evidence="1" id="KW-0479">Metal-binding</keyword>
<dbReference type="GO" id="GO:0008270">
    <property type="term" value="F:zinc ion binding"/>
    <property type="evidence" value="ECO:0007669"/>
    <property type="project" value="UniProtKB-KW"/>
</dbReference>
<reference evidence="7" key="1">
    <citation type="submission" date="2021-02" db="EMBL/GenBank/DDBJ databases">
        <authorList>
            <person name="Nowell W R."/>
        </authorList>
    </citation>
    <scope>NUCLEOTIDE SEQUENCE</scope>
</reference>
<feature type="domain" description="RING-type" evidence="6">
    <location>
        <begin position="23"/>
        <end position="62"/>
    </location>
</feature>
<dbReference type="Proteomes" id="UP000663870">
    <property type="component" value="Unassembled WGS sequence"/>
</dbReference>
<dbReference type="EMBL" id="CAJNOH010001089">
    <property type="protein sequence ID" value="CAF1174547.1"/>
    <property type="molecule type" value="Genomic_DNA"/>
</dbReference>
<accession>A0A814UNH3</accession>
<dbReference type="Gene3D" id="3.30.40.10">
    <property type="entry name" value="Zinc/RING finger domain, C3HC4 (zinc finger)"/>
    <property type="match status" value="2"/>
</dbReference>
<keyword evidence="5" id="KW-0472">Membrane</keyword>
<feature type="transmembrane region" description="Helical" evidence="5">
    <location>
        <begin position="264"/>
        <end position="286"/>
    </location>
</feature>
<evidence type="ECO:0000256" key="3">
    <source>
        <dbReference type="ARBA" id="ARBA00022833"/>
    </source>
</evidence>
<evidence type="ECO:0000256" key="5">
    <source>
        <dbReference type="SAM" id="Phobius"/>
    </source>
</evidence>
<evidence type="ECO:0000256" key="1">
    <source>
        <dbReference type="ARBA" id="ARBA00022723"/>
    </source>
</evidence>
<comment type="caution">
    <text evidence="7">The sequence shown here is derived from an EMBL/GenBank/DDBJ whole genome shotgun (WGS) entry which is preliminary data.</text>
</comment>
<name>A0A814UNH3_9BILA</name>
<gene>
    <name evidence="8" type="ORF">JXQ802_LOCUS40374</name>
    <name evidence="7" type="ORF">PYM288_LOCUS23458</name>
</gene>
<evidence type="ECO:0000313" key="9">
    <source>
        <dbReference type="Proteomes" id="UP000663854"/>
    </source>
</evidence>
<feature type="transmembrane region" description="Helical" evidence="5">
    <location>
        <begin position="386"/>
        <end position="403"/>
    </location>
</feature>
<proteinExistence type="predicted"/>
<dbReference type="InterPro" id="IPR001841">
    <property type="entry name" value="Znf_RING"/>
</dbReference>
<keyword evidence="5" id="KW-0812">Transmembrane</keyword>
<dbReference type="SUPFAM" id="SSF57850">
    <property type="entry name" value="RING/U-box"/>
    <property type="match status" value="1"/>
</dbReference>
<evidence type="ECO:0000313" key="7">
    <source>
        <dbReference type="EMBL" id="CAF1174547.1"/>
    </source>
</evidence>
<keyword evidence="3" id="KW-0862">Zinc</keyword>
<evidence type="ECO:0000313" key="10">
    <source>
        <dbReference type="Proteomes" id="UP000663870"/>
    </source>
</evidence>
<evidence type="ECO:0000256" key="4">
    <source>
        <dbReference type="PROSITE-ProRule" id="PRU00175"/>
    </source>
</evidence>
<sequence>MDEGNIDRNRIVDEHLVSDEYFCPVCQCILWKPRSCAKCRHLFCEICINTWLKNPNSAKRCPFRCDPYEEQSCPSDIYSFLSTLNIHCRNSSFGCTKIVPYNLLEQHENIECEYLTERCVECEQLVLISKLDEHRDIPGLCVSRPIKCTVCQTYIEKPFFKDHFHECFKRKMDVTLEETFQYDNIQTTEDIQQRISTQWLKTFLNCINIINLLEQQRQLSQVPTNLIGIDAVRKAIEQRRGFFYRIFVMLIFILANGSKAPFFILAFSCLQFLQCVGTLIILYSVFMVRCRANLYRCCYSIMLFSYILTNGTLLIFRFVSDSLIIYLFALFLFLYGCSTPLPLELFEMHPLLSKTKTNIVLYCAGLLIIKISLLLCRFYYWCIPTYLTAGIIAWINFGIAFNTKPFVPNTLTISTSFYYDQLEPTITDYFVFEAFTVARDYHDKLIPNREDCQELIKLEQIMKERPGLANDFNKDLLFKRFTEKFFSKLNI</sequence>
<dbReference type="EMBL" id="CAJNOL010002434">
    <property type="protein sequence ID" value="CAF1500122.1"/>
    <property type="molecule type" value="Genomic_DNA"/>
</dbReference>
<evidence type="ECO:0000256" key="2">
    <source>
        <dbReference type="ARBA" id="ARBA00022771"/>
    </source>
</evidence>
<keyword evidence="10" id="KW-1185">Reference proteome</keyword>
<dbReference type="AlphaFoldDB" id="A0A814UNH3"/>
<protein>
    <recommendedName>
        <fullName evidence="6">RING-type domain-containing protein</fullName>
    </recommendedName>
</protein>
<feature type="transmembrane region" description="Helical" evidence="5">
    <location>
        <begin position="359"/>
        <end position="380"/>
    </location>
</feature>
<feature type="transmembrane region" description="Helical" evidence="5">
    <location>
        <begin position="242"/>
        <end position="258"/>
    </location>
</feature>
<dbReference type="Proteomes" id="UP000663854">
    <property type="component" value="Unassembled WGS sequence"/>
</dbReference>
<evidence type="ECO:0000259" key="6">
    <source>
        <dbReference type="PROSITE" id="PS50089"/>
    </source>
</evidence>
<evidence type="ECO:0000313" key="8">
    <source>
        <dbReference type="EMBL" id="CAF1500122.1"/>
    </source>
</evidence>
<keyword evidence="5" id="KW-1133">Transmembrane helix</keyword>
<feature type="transmembrane region" description="Helical" evidence="5">
    <location>
        <begin position="324"/>
        <end position="347"/>
    </location>
</feature>
<dbReference type="PROSITE" id="PS00518">
    <property type="entry name" value="ZF_RING_1"/>
    <property type="match status" value="1"/>
</dbReference>
<dbReference type="InterPro" id="IPR013083">
    <property type="entry name" value="Znf_RING/FYVE/PHD"/>
</dbReference>
<organism evidence="7 9">
    <name type="scientific">Rotaria sordida</name>
    <dbReference type="NCBI Taxonomy" id="392033"/>
    <lineage>
        <taxon>Eukaryota</taxon>
        <taxon>Metazoa</taxon>
        <taxon>Spiralia</taxon>
        <taxon>Gnathifera</taxon>
        <taxon>Rotifera</taxon>
        <taxon>Eurotatoria</taxon>
        <taxon>Bdelloidea</taxon>
        <taxon>Philodinida</taxon>
        <taxon>Philodinidae</taxon>
        <taxon>Rotaria</taxon>
    </lineage>
</organism>
<dbReference type="InterPro" id="IPR017907">
    <property type="entry name" value="Znf_RING_CS"/>
</dbReference>
<feature type="transmembrane region" description="Helical" evidence="5">
    <location>
        <begin position="298"/>
        <end position="318"/>
    </location>
</feature>